<name>A0ABT6F6K7_9BACT</name>
<evidence type="ECO:0000256" key="3">
    <source>
        <dbReference type="ARBA" id="ARBA00023004"/>
    </source>
</evidence>
<organism evidence="7 8">
    <name type="scientific">Paludisphaera mucosa</name>
    <dbReference type="NCBI Taxonomy" id="3030827"/>
    <lineage>
        <taxon>Bacteria</taxon>
        <taxon>Pseudomonadati</taxon>
        <taxon>Planctomycetota</taxon>
        <taxon>Planctomycetia</taxon>
        <taxon>Isosphaerales</taxon>
        <taxon>Isosphaeraceae</taxon>
        <taxon>Paludisphaera</taxon>
    </lineage>
</organism>
<keyword evidence="4" id="KW-0411">Iron-sulfur</keyword>
<dbReference type="PANTHER" id="PTHR43742">
    <property type="entry name" value="TRIMETHYLAMINE-N-OXIDE REDUCTASE"/>
    <property type="match status" value="1"/>
</dbReference>
<dbReference type="SUPFAM" id="SSF53706">
    <property type="entry name" value="Formate dehydrogenase/DMSO reductase, domains 1-3"/>
    <property type="match status" value="1"/>
</dbReference>
<keyword evidence="2" id="KW-0479">Metal-binding</keyword>
<gene>
    <name evidence="7" type="ORF">PZE19_05565</name>
</gene>
<dbReference type="InterPro" id="IPR006657">
    <property type="entry name" value="MoPterin_dinucl-bd_dom"/>
</dbReference>
<dbReference type="Gene3D" id="3.40.228.10">
    <property type="entry name" value="Dimethylsulfoxide Reductase, domain 2"/>
    <property type="match status" value="1"/>
</dbReference>
<keyword evidence="3" id="KW-0408">Iron</keyword>
<reference evidence="7 8" key="1">
    <citation type="submission" date="2023-03" db="EMBL/GenBank/DDBJ databases">
        <title>Paludisphaera mucosa sp. nov. a novel planctomycete from northern fen.</title>
        <authorList>
            <person name="Ivanova A."/>
        </authorList>
    </citation>
    <scope>NUCLEOTIDE SEQUENCE [LARGE SCALE GENOMIC DNA]</scope>
    <source>
        <strain evidence="7 8">Pla2</strain>
    </source>
</reference>
<accession>A0ABT6F6K7</accession>
<dbReference type="Gene3D" id="3.30.2070.10">
    <property type="entry name" value="Formate dehydrogenase/DMSO reductase"/>
    <property type="match status" value="1"/>
</dbReference>
<evidence type="ECO:0000256" key="2">
    <source>
        <dbReference type="ARBA" id="ARBA00022723"/>
    </source>
</evidence>
<dbReference type="PANTHER" id="PTHR43742:SF6">
    <property type="entry name" value="OXIDOREDUCTASE YYAE-RELATED"/>
    <property type="match status" value="1"/>
</dbReference>
<evidence type="ECO:0000313" key="7">
    <source>
        <dbReference type="EMBL" id="MDG3003226.1"/>
    </source>
</evidence>
<dbReference type="InterPro" id="IPR006963">
    <property type="entry name" value="Mopterin_OxRdtase_4Fe-4S_dom"/>
</dbReference>
<comment type="similarity">
    <text evidence="1">Belongs to the prokaryotic molybdopterin-containing oxidoreductase family.</text>
</comment>
<dbReference type="Gene3D" id="2.40.40.20">
    <property type="match status" value="1"/>
</dbReference>
<feature type="domain" description="4Fe-4S Mo/W bis-MGD-type" evidence="6">
    <location>
        <begin position="5"/>
        <end position="62"/>
    </location>
</feature>
<dbReference type="Gene3D" id="3.40.50.740">
    <property type="match status" value="1"/>
</dbReference>
<comment type="caution">
    <text evidence="7">The sequence shown here is derived from an EMBL/GenBank/DDBJ whole genome shotgun (WGS) entry which is preliminary data.</text>
</comment>
<dbReference type="Pfam" id="PF01568">
    <property type="entry name" value="Molydop_binding"/>
    <property type="match status" value="1"/>
</dbReference>
<evidence type="ECO:0000259" key="6">
    <source>
        <dbReference type="PROSITE" id="PS51669"/>
    </source>
</evidence>
<dbReference type="InterPro" id="IPR050612">
    <property type="entry name" value="Prok_Mopterin_Oxidored"/>
</dbReference>
<evidence type="ECO:0000256" key="4">
    <source>
        <dbReference type="ARBA" id="ARBA00023014"/>
    </source>
</evidence>
<proteinExistence type="inferred from homology"/>
<dbReference type="CDD" id="cd02766">
    <property type="entry name" value="MopB_3"/>
    <property type="match status" value="1"/>
</dbReference>
<dbReference type="Proteomes" id="UP001216907">
    <property type="component" value="Unassembled WGS sequence"/>
</dbReference>
<sequence length="708" mass="77188">MSHESILRKNVCPLDCPDTCSMLVTIRQGVAVELKGDPDHPFTRGALCGKMARYLDRVYSDDRLMQPRKRIGRKGEGRFETISWDEALATIAERFRAVADSPDGPQAILPYSYYGTMGKLQASSLDRRFFHRLGASLLDRTICASAGTVGYEYTMGRGRLGADPLAVPGCKFVVNWGSNTVNTNAHLWSLMIEARKRNGATIVTVDPYRSPTAERSDWHIQPRPGTDAALALGLMHVVWRDGLADEDYLARATIGADRLRKRVLDDYPPERTAAITGVVVETITKFARRLATEQPSFIRLNYGMQRHHGGGMAVRTIACLPALIGSWRHPGGGAMLSTSGAYDFDLARLTRPDLAPAGTRTVNMNQLGEALAGELPGPPIRALYVYNCNPAAVAPNQAKVLEGLRREDLFTVVHELFATDTVDYADVVLPATSQLEHVDVHGSYGHHEVMYNPRSIEPRGECRSNNDVFRALAARLGFEADLFPDDETLIREALDGGPTLRGVTLERLKEAGSVRLNLPDSYAPFAAGVFPTPSGKCEFYSERMARDGLDPLPTYIPPLEDPQSRPDLAARFPIQLLSPPRPQFLNSTFANSPRHRSRAGEPTVEMDADDARSRHVADGDRVEVFNARGSFRARASLSGAVRPGVAVATGIYWNKLSPGLSNVNSTTSSALTDMGGGATFFDNLVEIRAAAETTGEPSKVDGAAIGSK</sequence>
<dbReference type="SUPFAM" id="SSF50692">
    <property type="entry name" value="ADC-like"/>
    <property type="match status" value="1"/>
</dbReference>
<dbReference type="InterPro" id="IPR006656">
    <property type="entry name" value="Mopterin_OxRdtase"/>
</dbReference>
<dbReference type="Pfam" id="PF00384">
    <property type="entry name" value="Molybdopterin"/>
    <property type="match status" value="1"/>
</dbReference>
<dbReference type="SMART" id="SM00926">
    <property type="entry name" value="Molybdop_Fe4S4"/>
    <property type="match status" value="1"/>
</dbReference>
<protein>
    <submittedName>
        <fullName evidence="7">Molybdopterin oxidoreductase family protein</fullName>
    </submittedName>
</protein>
<dbReference type="InterPro" id="IPR037920">
    <property type="entry name" value="YoaE_C"/>
</dbReference>
<dbReference type="PROSITE" id="PS51669">
    <property type="entry name" value="4FE4S_MOW_BIS_MGD"/>
    <property type="match status" value="1"/>
</dbReference>
<evidence type="ECO:0000256" key="1">
    <source>
        <dbReference type="ARBA" id="ARBA00010312"/>
    </source>
</evidence>
<dbReference type="Gene3D" id="2.20.25.90">
    <property type="entry name" value="ADC-like domains"/>
    <property type="match status" value="1"/>
</dbReference>
<feature type="region of interest" description="Disordered" evidence="5">
    <location>
        <begin position="583"/>
        <end position="614"/>
    </location>
</feature>
<evidence type="ECO:0000313" key="8">
    <source>
        <dbReference type="Proteomes" id="UP001216907"/>
    </source>
</evidence>
<dbReference type="InterPro" id="IPR009010">
    <property type="entry name" value="Asp_de-COase-like_dom_sf"/>
</dbReference>
<dbReference type="CDD" id="cd02786">
    <property type="entry name" value="MopB_CT_3"/>
    <property type="match status" value="1"/>
</dbReference>
<dbReference type="EMBL" id="JARRAG010000001">
    <property type="protein sequence ID" value="MDG3003226.1"/>
    <property type="molecule type" value="Genomic_DNA"/>
</dbReference>
<evidence type="ECO:0000256" key="5">
    <source>
        <dbReference type="SAM" id="MobiDB-lite"/>
    </source>
</evidence>
<dbReference type="RefSeq" id="WP_277859580.1">
    <property type="nucleotide sequence ID" value="NZ_JARRAG010000001.1"/>
</dbReference>
<dbReference type="Pfam" id="PF04879">
    <property type="entry name" value="Molybdop_Fe4S4"/>
    <property type="match status" value="1"/>
</dbReference>
<keyword evidence="8" id="KW-1185">Reference proteome</keyword>